<dbReference type="OrthoDB" id="20821at2759"/>
<dbReference type="GO" id="GO:0051301">
    <property type="term" value="P:cell division"/>
    <property type="evidence" value="ECO:0007669"/>
    <property type="project" value="TreeGrafter"/>
</dbReference>
<dbReference type="PANTHER" id="PTHR21068:SF43">
    <property type="entry name" value="SPARTIN"/>
    <property type="match status" value="1"/>
</dbReference>
<evidence type="ECO:0000313" key="4">
    <source>
        <dbReference type="Proteomes" id="UP000625711"/>
    </source>
</evidence>
<keyword evidence="4" id="KW-1185">Reference proteome</keyword>
<dbReference type="InterPro" id="IPR045036">
    <property type="entry name" value="Spartin-like"/>
</dbReference>
<protein>
    <recommendedName>
        <fullName evidence="2">Senescence domain-containing protein</fullName>
    </recommendedName>
</protein>
<name>A0A834IH71_RHYFE</name>
<dbReference type="InterPro" id="IPR009686">
    <property type="entry name" value="Senescence/spartin_C"/>
</dbReference>
<accession>A0A834IH71</accession>
<dbReference type="GO" id="GO:0030514">
    <property type="term" value="P:negative regulation of BMP signaling pathway"/>
    <property type="evidence" value="ECO:0007669"/>
    <property type="project" value="TreeGrafter"/>
</dbReference>
<feature type="region of interest" description="Disordered" evidence="1">
    <location>
        <begin position="1"/>
        <end position="22"/>
    </location>
</feature>
<evidence type="ECO:0000256" key="1">
    <source>
        <dbReference type="SAM" id="MobiDB-lite"/>
    </source>
</evidence>
<dbReference type="Proteomes" id="UP000625711">
    <property type="component" value="Unassembled WGS sequence"/>
</dbReference>
<reference evidence="3" key="1">
    <citation type="submission" date="2020-08" db="EMBL/GenBank/DDBJ databases">
        <title>Genome sequencing and assembly of the red palm weevil Rhynchophorus ferrugineus.</title>
        <authorList>
            <person name="Dias G.B."/>
            <person name="Bergman C.M."/>
            <person name="Manee M."/>
        </authorList>
    </citation>
    <scope>NUCLEOTIDE SEQUENCE</scope>
    <source>
        <strain evidence="3">AA-2017</strain>
        <tissue evidence="3">Whole larva</tissue>
    </source>
</reference>
<dbReference type="AlphaFoldDB" id="A0A834IH71"/>
<sequence length="416" mass="45481">MVKSESTNPKEEAMSSAEDETTVPTTYKDLAKALQELSVDPNQHLYEEIIYQYEGVRLFFLSPDREVLTTLEPQLLKISLVQGDDANTPRAILQVGDWIYPLIPGVSPYYRTDYGAFILPDIYSNVEGSSISIILPSDADEDVFDCLEAILHRITSQKTEEEICEKRETSEEPEHLSTWLSNKLVNGAWFISENLIKGAHKAEEFLNRGTPVLIRNMPKSRRPADIPAPVFTSVRIAEDATGGVVKVTGFLAEKVSQGTVKLGQFLAPHIEKQGTKLLASGFSMSEDKASNNMKGILTVAAGAAEGFSTVYRGLETFAVILGNSLKNNTVKVVEHKYGSTAAQTTEGSLNVLGNAYATYQNTRILRPSRLAKTTAKEAGKGIVSQYSTTLQGNRDLINALETNPATVNNAEGSAKE</sequence>
<proteinExistence type="predicted"/>
<dbReference type="EMBL" id="JAACXV010000278">
    <property type="protein sequence ID" value="KAF7280674.1"/>
    <property type="molecule type" value="Genomic_DNA"/>
</dbReference>
<gene>
    <name evidence="3" type="ORF">GWI33_005640</name>
</gene>
<comment type="caution">
    <text evidence="3">The sequence shown here is derived from an EMBL/GenBank/DDBJ whole genome shotgun (WGS) entry which is preliminary data.</text>
</comment>
<dbReference type="PANTHER" id="PTHR21068">
    <property type="entry name" value="SPARTIN"/>
    <property type="match status" value="1"/>
</dbReference>
<dbReference type="Pfam" id="PF06911">
    <property type="entry name" value="Senescence"/>
    <property type="match status" value="1"/>
</dbReference>
<evidence type="ECO:0000259" key="2">
    <source>
        <dbReference type="Pfam" id="PF06911"/>
    </source>
</evidence>
<evidence type="ECO:0000313" key="3">
    <source>
        <dbReference type="EMBL" id="KAF7280674.1"/>
    </source>
</evidence>
<organism evidence="3 4">
    <name type="scientific">Rhynchophorus ferrugineus</name>
    <name type="common">Red palm weevil</name>
    <name type="synonym">Curculio ferrugineus</name>
    <dbReference type="NCBI Taxonomy" id="354439"/>
    <lineage>
        <taxon>Eukaryota</taxon>
        <taxon>Metazoa</taxon>
        <taxon>Ecdysozoa</taxon>
        <taxon>Arthropoda</taxon>
        <taxon>Hexapoda</taxon>
        <taxon>Insecta</taxon>
        <taxon>Pterygota</taxon>
        <taxon>Neoptera</taxon>
        <taxon>Endopterygota</taxon>
        <taxon>Coleoptera</taxon>
        <taxon>Polyphaga</taxon>
        <taxon>Cucujiformia</taxon>
        <taxon>Curculionidae</taxon>
        <taxon>Dryophthorinae</taxon>
        <taxon>Rhynchophorus</taxon>
    </lineage>
</organism>
<dbReference type="GO" id="GO:0005886">
    <property type="term" value="C:plasma membrane"/>
    <property type="evidence" value="ECO:0007669"/>
    <property type="project" value="TreeGrafter"/>
</dbReference>
<feature type="domain" description="Senescence" evidence="2">
    <location>
        <begin position="183"/>
        <end position="376"/>
    </location>
</feature>